<dbReference type="AlphaFoldDB" id="A0A8J5ZZ67"/>
<dbReference type="EMBL" id="JAGFMF010011802">
    <property type="protein sequence ID" value="KAG8512246.1"/>
    <property type="molecule type" value="Genomic_DNA"/>
</dbReference>
<feature type="non-terminal residue" evidence="1">
    <location>
        <position position="1"/>
    </location>
</feature>
<protein>
    <submittedName>
        <fullName evidence="1">Uncharacterized protein</fullName>
    </submittedName>
</protein>
<accession>A0A8J5ZZ67</accession>
<proteinExistence type="predicted"/>
<evidence type="ECO:0000313" key="2">
    <source>
        <dbReference type="Proteomes" id="UP000700334"/>
    </source>
</evidence>
<comment type="caution">
    <text evidence="1">The sequence shown here is derived from an EMBL/GenBank/DDBJ whole genome shotgun (WGS) entry which is preliminary data.</text>
</comment>
<name>A0A8J5ZZ67_GALPY</name>
<dbReference type="Proteomes" id="UP000700334">
    <property type="component" value="Unassembled WGS sequence"/>
</dbReference>
<reference evidence="1" key="1">
    <citation type="journal article" date="2021" name="Evol. Appl.">
        <title>The genome of the Pyrenean desman and the effects of bottlenecks and inbreeding on the genomic landscape of an endangered species.</title>
        <authorList>
            <person name="Escoda L."/>
            <person name="Castresana J."/>
        </authorList>
    </citation>
    <scope>NUCLEOTIDE SEQUENCE</scope>
    <source>
        <strain evidence="1">IBE-C5619</strain>
    </source>
</reference>
<keyword evidence="2" id="KW-1185">Reference proteome</keyword>
<gene>
    <name evidence="1" type="ORF">J0S82_002394</name>
</gene>
<evidence type="ECO:0000313" key="1">
    <source>
        <dbReference type="EMBL" id="KAG8512246.1"/>
    </source>
</evidence>
<organism evidence="1 2">
    <name type="scientific">Galemys pyrenaicus</name>
    <name type="common">Iberian desman</name>
    <name type="synonym">Pyrenean desman</name>
    <dbReference type="NCBI Taxonomy" id="202257"/>
    <lineage>
        <taxon>Eukaryota</taxon>
        <taxon>Metazoa</taxon>
        <taxon>Chordata</taxon>
        <taxon>Craniata</taxon>
        <taxon>Vertebrata</taxon>
        <taxon>Euteleostomi</taxon>
        <taxon>Mammalia</taxon>
        <taxon>Eutheria</taxon>
        <taxon>Laurasiatheria</taxon>
        <taxon>Eulipotyphla</taxon>
        <taxon>Talpidae</taxon>
        <taxon>Galemys</taxon>
    </lineage>
</organism>
<sequence>IEPGIAQPYLELALGKLCRFIAALPGGLRPGFPRQSVICAGVVEFFCCPHAFVEKFSIGQNLVLCGKRKKDVSSGGGVKGCTKLGDCLSKVEQISSDSVKSELRDEVLSLKRVPDFREARRSFYKKLGNEENKRVNSEQASDARHEILGSVLGEDTDDGNLELEIKSESENDNHVKGAVKKPILIAQLNTSLKTLEGKGNQIIGINGQGKLPVGEEGNFLKQMKDQPRTGRGGDPTESKPELFTKNWREPFILLEGKLFSIIWQSASPYGPAPLGRPSPAFSFTGAPIHTLTFVFRGTRRRLKRSGSSGSSAKEGDPRCDDLLLFSAHLLTLGPRLPLRGQDQKVGAAPSGSHILTQRFFRKGETDILGLMEGLDQQGSRVLMCRLWIEPSVSAEMESRRKPSKEDLVNLCVPGLRLPTQSEAAGPGFSLPSSYE</sequence>